<proteinExistence type="predicted"/>
<sequence length="730" mass="82141">MSYQRTAPRKAQHIAQNSYLPSIRYWSDAVQRRIDFVDNILQQVPPSTLNDALALRLVNREMSAIFAGPFRMIGSRHNALTRSCRIPPEILSQIFLHYQLSSSSFSFPSQNGRETYPALCSTVLWWVPAVAHVCGHWRIVALGHPRLWSNIALHLGRTWAQRMLTLSKAVPITIAMNDLHPCEASMRPFFWARPPKPGPPKLDPHKVLVEHLFHIRELELGACSCTARRWVSLLEAAAPLLETLLLRVNLHRSGLLPSTPIALPDNFLTTHPRLRRIVLENAFISSWALGSLPLAQLTSLTITALDQRNTMDPTPPVTPTREQLLECLLLMPALQELRFKHCLPHISPTYSPRTVSLSRLHTLTLHDRVDRCYQVLSQLDIPPAARVKVCCWSMHPRSELDCLRILPLLSAHLSRTCSAISTSDDTTSGTGDPHALTLSSAPADHDDRTHFVLSAWRAFTRLTATEDRERYYGPKGDPDVRLECDWDAGDPEVERSALLRACAGIPFAELRALSLRASAAVWSAGDWYKTFVNCPEITHVLAYDALAELVSLTLVGIDFMRGSETALNALFDTMDWRQASPLCVTTLDRIELRACTIEDDKVDCLKEFASVVVWDPNTDADSWLNDPWMILAEEERDDDDEDIEWPPSPAQTVLRRVAEFLKVALFAIVGDTSLPELENSPRFPRHPDATSWVDEILAPARRTSQTNQLNGSVNGRSIQRDAERNTNFNL</sequence>
<evidence type="ECO:0000256" key="1">
    <source>
        <dbReference type="SAM" id="MobiDB-lite"/>
    </source>
</evidence>
<evidence type="ECO:0000313" key="2">
    <source>
        <dbReference type="EMBL" id="KAH8981137.1"/>
    </source>
</evidence>
<keyword evidence="3" id="KW-1185">Reference proteome</keyword>
<feature type="region of interest" description="Disordered" evidence="1">
    <location>
        <begin position="421"/>
        <end position="441"/>
    </location>
</feature>
<evidence type="ECO:0000313" key="3">
    <source>
        <dbReference type="Proteomes" id="UP001201163"/>
    </source>
</evidence>
<dbReference type="Proteomes" id="UP001201163">
    <property type="component" value="Unassembled WGS sequence"/>
</dbReference>
<protein>
    <recommendedName>
        <fullName evidence="4">F-box domain-containing protein</fullName>
    </recommendedName>
</protein>
<organism evidence="2 3">
    <name type="scientific">Lactarius akahatsu</name>
    <dbReference type="NCBI Taxonomy" id="416441"/>
    <lineage>
        <taxon>Eukaryota</taxon>
        <taxon>Fungi</taxon>
        <taxon>Dikarya</taxon>
        <taxon>Basidiomycota</taxon>
        <taxon>Agaricomycotina</taxon>
        <taxon>Agaricomycetes</taxon>
        <taxon>Russulales</taxon>
        <taxon>Russulaceae</taxon>
        <taxon>Lactarius</taxon>
    </lineage>
</organism>
<feature type="compositionally biased region" description="Polar residues" evidence="1">
    <location>
        <begin position="706"/>
        <end position="717"/>
    </location>
</feature>
<dbReference type="SUPFAM" id="SSF52047">
    <property type="entry name" value="RNI-like"/>
    <property type="match status" value="1"/>
</dbReference>
<evidence type="ECO:0008006" key="4">
    <source>
        <dbReference type="Google" id="ProtNLM"/>
    </source>
</evidence>
<name>A0AAD4L8C2_9AGAM</name>
<dbReference type="AlphaFoldDB" id="A0AAD4L8C2"/>
<comment type="caution">
    <text evidence="2">The sequence shown here is derived from an EMBL/GenBank/DDBJ whole genome shotgun (WGS) entry which is preliminary data.</text>
</comment>
<feature type="region of interest" description="Disordered" evidence="1">
    <location>
        <begin position="706"/>
        <end position="730"/>
    </location>
</feature>
<reference evidence="2" key="1">
    <citation type="submission" date="2022-01" db="EMBL/GenBank/DDBJ databases">
        <title>Comparative genomics reveals a dynamic genome evolution in the ectomycorrhizal milk-cap (Lactarius) mushrooms.</title>
        <authorList>
            <consortium name="DOE Joint Genome Institute"/>
            <person name="Lebreton A."/>
            <person name="Tang N."/>
            <person name="Kuo A."/>
            <person name="LaButti K."/>
            <person name="Drula E."/>
            <person name="Barry K."/>
            <person name="Clum A."/>
            <person name="Lipzen A."/>
            <person name="Mousain D."/>
            <person name="Ng V."/>
            <person name="Wang R."/>
            <person name="Wang X."/>
            <person name="Dai Y."/>
            <person name="Henrissat B."/>
            <person name="Grigoriev I.V."/>
            <person name="Guerin-Laguette A."/>
            <person name="Yu F."/>
            <person name="Martin F.M."/>
        </authorList>
    </citation>
    <scope>NUCLEOTIDE SEQUENCE</scope>
    <source>
        <strain evidence="2">QP</strain>
    </source>
</reference>
<dbReference type="EMBL" id="JAKELL010000121">
    <property type="protein sequence ID" value="KAH8981137.1"/>
    <property type="molecule type" value="Genomic_DNA"/>
</dbReference>
<accession>A0AAD4L8C2</accession>
<gene>
    <name evidence="2" type="ORF">EDB92DRAFT_2107027</name>
</gene>
<feature type="compositionally biased region" description="Low complexity" evidence="1">
    <location>
        <begin position="421"/>
        <end position="432"/>
    </location>
</feature>